<dbReference type="Pfam" id="PF05817">
    <property type="entry name" value="Ribophorin_II"/>
    <property type="match status" value="1"/>
</dbReference>
<accession>A0A8I6R8G9</accession>
<keyword evidence="18" id="KW-1185">Reference proteome</keyword>
<dbReference type="InterPro" id="IPR055375">
    <property type="entry name" value="Ribophorin_II_2nd"/>
</dbReference>
<evidence type="ECO:0000259" key="13">
    <source>
        <dbReference type="Pfam" id="PF05817"/>
    </source>
</evidence>
<feature type="chain" id="PRO_5035336863" description="Dolichyl-diphosphooligosaccharide--protein glycosyltransferase subunit 2" evidence="12">
    <location>
        <begin position="30"/>
        <end position="646"/>
    </location>
</feature>
<feature type="domain" description="Ribophorin II N-terminal" evidence="13">
    <location>
        <begin position="34"/>
        <end position="272"/>
    </location>
</feature>
<reference evidence="17" key="1">
    <citation type="submission" date="2022-01" db="UniProtKB">
        <authorList>
            <consortium name="EnsemblMetazoa"/>
        </authorList>
    </citation>
    <scope>IDENTIFICATION</scope>
</reference>
<keyword evidence="8 12" id="KW-0256">Endoplasmic reticulum</keyword>
<evidence type="ECO:0000256" key="5">
    <source>
        <dbReference type="ARBA" id="ARBA00017612"/>
    </source>
</evidence>
<evidence type="ECO:0000256" key="6">
    <source>
        <dbReference type="ARBA" id="ARBA00022692"/>
    </source>
</evidence>
<dbReference type="Pfam" id="PF23860">
    <property type="entry name" value="Ribophorin_II_3rd"/>
    <property type="match status" value="1"/>
</dbReference>
<dbReference type="CTD" id="37029"/>
<dbReference type="Proteomes" id="UP000494040">
    <property type="component" value="Unassembled WGS sequence"/>
</dbReference>
<dbReference type="InterPro" id="IPR055373">
    <property type="entry name" value="Ribophorin_II_N"/>
</dbReference>
<protein>
    <recommendedName>
        <fullName evidence="5 12">Dolichyl-diphosphooligosaccharide--protein glycosyltransferase subunit 2</fullName>
    </recommendedName>
    <alternativeName>
        <fullName evidence="12">Ribophorin-2</fullName>
    </alternativeName>
</protein>
<evidence type="ECO:0000256" key="1">
    <source>
        <dbReference type="ARBA" id="ARBA00002791"/>
    </source>
</evidence>
<evidence type="ECO:0000256" key="4">
    <source>
        <dbReference type="ARBA" id="ARBA00009038"/>
    </source>
</evidence>
<evidence type="ECO:0000256" key="7">
    <source>
        <dbReference type="ARBA" id="ARBA00022729"/>
    </source>
</evidence>
<feature type="domain" description="Ribophorin II second" evidence="15">
    <location>
        <begin position="280"/>
        <end position="385"/>
    </location>
</feature>
<evidence type="ECO:0000259" key="15">
    <source>
        <dbReference type="Pfam" id="PF23861"/>
    </source>
</evidence>
<keyword evidence="7 12" id="KW-0732">Signal</keyword>
<comment type="subcellular location">
    <subcellularLocation>
        <location evidence="2 12">Endoplasmic reticulum membrane</location>
        <topology evidence="2 12">Multi-pass membrane protein</topology>
    </subcellularLocation>
</comment>
<dbReference type="InterPro" id="IPR055374">
    <property type="entry name" value="Ribophorin_II_3rd"/>
</dbReference>
<evidence type="ECO:0000256" key="3">
    <source>
        <dbReference type="ARBA" id="ARBA00004922"/>
    </source>
</evidence>
<feature type="signal peptide" evidence="12">
    <location>
        <begin position="1"/>
        <end position="29"/>
    </location>
</feature>
<dbReference type="InterPro" id="IPR008814">
    <property type="entry name" value="Swp1"/>
</dbReference>
<dbReference type="GO" id="GO:0006487">
    <property type="term" value="P:protein N-linked glycosylation"/>
    <property type="evidence" value="ECO:0007669"/>
    <property type="project" value="UniProtKB-UniRule"/>
</dbReference>
<dbReference type="Pfam" id="PF23861">
    <property type="entry name" value="Ribophorin_II_2nd"/>
    <property type="match status" value="1"/>
</dbReference>
<dbReference type="GeneID" id="106660789"/>
<dbReference type="PANTHER" id="PTHR12640:SF0">
    <property type="entry name" value="DOLICHYL-DIPHOSPHOOLIGOSACCHARIDE--PROTEIN GLYCOSYLTRANSFERASE SUBUNIT 2"/>
    <property type="match status" value="1"/>
</dbReference>
<dbReference type="OMA" id="QEHETIY"/>
<comment type="subunit">
    <text evidence="11">Component of the oligosaccharyltransferase (OST) complex. OST exists in two different complex forms which contain common core subunits RPN1, RPN2, OST48, OST4, DAD1 and TMEM258, either STT3A or STT3B as catalytic subunits, and form-specific accessory subunits. STT3A complex assembly occurs through the formation of 3 subcomplexes. Subcomplex 1 contains RPN1 and TMEM258, subcomplex 2 contains the STT3A-specific subunits STT3A, DC2/OSTC, and KCP2 as well as the core subunit OST4, and subcomplex 3 contains RPN2, DAD1, and OST48. The STT3A complex can form stable complexes with the Sec61 complex or with both the Sec61 and TRAP complexes. Interacts with DDI2. Interacts with TMEM35A/NACHO.</text>
</comment>
<keyword evidence="9 12" id="KW-1133">Transmembrane helix</keyword>
<dbReference type="OrthoDB" id="432292at2759"/>
<feature type="transmembrane region" description="Helical" evidence="12">
    <location>
        <begin position="588"/>
        <end position="609"/>
    </location>
</feature>
<comment type="pathway">
    <text evidence="3 12">Protein modification; protein glycosylation.</text>
</comment>
<evidence type="ECO:0000256" key="8">
    <source>
        <dbReference type="ARBA" id="ARBA00022824"/>
    </source>
</evidence>
<dbReference type="RefSeq" id="XP_014239205.1">
    <property type="nucleotide sequence ID" value="XM_014383719.1"/>
</dbReference>
<evidence type="ECO:0000259" key="16">
    <source>
        <dbReference type="Pfam" id="PF25147"/>
    </source>
</evidence>
<dbReference type="InterPro" id="IPR056790">
    <property type="entry name" value="Ribophorin_II_C"/>
</dbReference>
<evidence type="ECO:0000313" key="17">
    <source>
        <dbReference type="EnsemblMetazoa" id="XP_014239205.1"/>
    </source>
</evidence>
<comment type="function">
    <text evidence="1 12">Subunit of the oligosaccharyl transferase (OST) complex that catalyzes the initial transfer of a defined glycan (Glc(3)Man(9)GlcNAc(2) in eukaryotes) from the lipid carrier dolichol-pyrophosphate to an asparagine residue within an Asn-X-Ser/Thr consensus motif in nascent polypeptide chains, the first step in protein N-glycosylation. N-glycosylation occurs cotranslationally and the complex associates with the Sec61 complex at the channel-forming translocon complex that mediates protein translocation across the endoplasmic reticulum (ER). All subunits are required for a maximal enzyme activity.</text>
</comment>
<dbReference type="GO" id="GO:0008250">
    <property type="term" value="C:oligosaccharyltransferase complex"/>
    <property type="evidence" value="ECO:0007669"/>
    <property type="project" value="UniProtKB-UniRule"/>
</dbReference>
<feature type="transmembrane region" description="Helical" evidence="12">
    <location>
        <begin position="556"/>
        <end position="576"/>
    </location>
</feature>
<dbReference type="EnsemblMetazoa" id="XM_014383719.1">
    <property type="protein sequence ID" value="XP_014239205.1"/>
    <property type="gene ID" value="LOC106660789"/>
</dbReference>
<dbReference type="PANTHER" id="PTHR12640">
    <property type="entry name" value="RIBOPHORIN II"/>
    <property type="match status" value="1"/>
</dbReference>
<name>A0A8I6R8G9_CIMLE</name>
<organism evidence="17 18">
    <name type="scientific">Cimex lectularius</name>
    <name type="common">Bed bug</name>
    <name type="synonym">Acanthia lectularia</name>
    <dbReference type="NCBI Taxonomy" id="79782"/>
    <lineage>
        <taxon>Eukaryota</taxon>
        <taxon>Metazoa</taxon>
        <taxon>Ecdysozoa</taxon>
        <taxon>Arthropoda</taxon>
        <taxon>Hexapoda</taxon>
        <taxon>Insecta</taxon>
        <taxon>Pterygota</taxon>
        <taxon>Neoptera</taxon>
        <taxon>Paraneoptera</taxon>
        <taxon>Hemiptera</taxon>
        <taxon>Heteroptera</taxon>
        <taxon>Panheteroptera</taxon>
        <taxon>Cimicomorpha</taxon>
        <taxon>Cimicidae</taxon>
        <taxon>Cimex</taxon>
    </lineage>
</organism>
<evidence type="ECO:0000256" key="12">
    <source>
        <dbReference type="RuleBase" id="RU366029"/>
    </source>
</evidence>
<evidence type="ECO:0000256" key="11">
    <source>
        <dbReference type="ARBA" id="ARBA00046750"/>
    </source>
</evidence>
<dbReference type="AlphaFoldDB" id="A0A8I6R8G9"/>
<evidence type="ECO:0000256" key="9">
    <source>
        <dbReference type="ARBA" id="ARBA00022989"/>
    </source>
</evidence>
<keyword evidence="6 12" id="KW-0812">Transmembrane</keyword>
<evidence type="ECO:0000256" key="10">
    <source>
        <dbReference type="ARBA" id="ARBA00023136"/>
    </source>
</evidence>
<comment type="similarity">
    <text evidence="4 12">Belongs to the SWP1 family.</text>
</comment>
<evidence type="ECO:0000256" key="2">
    <source>
        <dbReference type="ARBA" id="ARBA00004477"/>
    </source>
</evidence>
<dbReference type="KEGG" id="clec:106660789"/>
<feature type="domain" description="Ribophorin II third" evidence="14">
    <location>
        <begin position="397"/>
        <end position="520"/>
    </location>
</feature>
<dbReference type="UniPathway" id="UPA00378"/>
<keyword evidence="10 12" id="KW-0472">Membrane</keyword>
<feature type="transmembrane region" description="Helical" evidence="12">
    <location>
        <begin position="621"/>
        <end position="641"/>
    </location>
</feature>
<proteinExistence type="inferred from homology"/>
<dbReference type="Pfam" id="PF25147">
    <property type="entry name" value="Ribophorin_II_C"/>
    <property type="match status" value="1"/>
</dbReference>
<feature type="domain" description="Ribophorin II C-terminal" evidence="16">
    <location>
        <begin position="546"/>
        <end position="643"/>
    </location>
</feature>
<evidence type="ECO:0000313" key="18">
    <source>
        <dbReference type="Proteomes" id="UP000494040"/>
    </source>
</evidence>
<evidence type="ECO:0000259" key="14">
    <source>
        <dbReference type="Pfam" id="PF23860"/>
    </source>
</evidence>
<sequence>MKHINCASFLNLFEITFAVLLLLLAPSYGAINYLTEYDKVRLGQVIAASWSSNDLASIHYAAAASKLLGQKIPNSESVCKFLLETAKTQSSVESYYYTAQAWTTIGNCRGAFPTSEISKVFNDVMQKETSTIPDLYYSVLGMKSLGQQLKHNAKVVKTVQSGLKKDDSIVNIAYTLHIASQMSNEGAFAFDRIEDVLVQADEIDGRFLQFEGGLSITALVISGIFNLAETVKKAPLITPQQTVKFANYFVSRKSVQSVKGVHSLINVVTILSQNNFQTHVSLSIIGNGAVSVEQPRISVLVCDLLGNPITVPIAVTLEQATRLSDGVAVISNRQFTQTSEKMVYSVLLVEPTGELPGTYRLTVSVTASASSKLIGNIAVPLDVKVMAQAVFPEPLLIGTADSDQITQPKFHKVTHPNKLKEVLEVDFLQKLAMRFSLKEKITGKPLKVHQAFVKLQHKNSGQEVIFVAEKDTGVMYKLDLDIGSKVNELGKLSGLYSVDLIIGDTILTNSFSWHVADVKLNLGTVDKKKPSTQSIFKPKPEIQHLFREPERRPPVLVSNLFTGLVFVPLLILFALWAKLGVNISNFSFSLSTFGFHAGLGAIFCLFGMFWLKLNMFETLKYLLVLGLITFLSGNKLLANIASNQKR</sequence>